<feature type="region of interest" description="Disordered" evidence="6">
    <location>
        <begin position="309"/>
        <end position="350"/>
    </location>
</feature>
<proteinExistence type="predicted"/>
<dbReference type="FunFam" id="1.20.1160.11:FF:000003">
    <property type="entry name" value="Paired amphipathic helix SIN3-like protein"/>
    <property type="match status" value="1"/>
</dbReference>
<evidence type="ECO:0000256" key="5">
    <source>
        <dbReference type="PROSITE-ProRule" id="PRU00810"/>
    </source>
</evidence>
<feature type="compositionally biased region" description="Polar residues" evidence="6">
    <location>
        <begin position="314"/>
        <end position="325"/>
    </location>
</feature>
<dbReference type="Pfam" id="PF02671">
    <property type="entry name" value="PAH"/>
    <property type="match status" value="2"/>
</dbReference>
<sequence length="1514" mass="169040">MNNQPHDQWTSSNPPVPQTSHTTSPSQAISQGITQNNSSSGSQIPNFYPTSSAASQSLNPLAALASLQQNAPTLHTRPHEEHPQAHQYSPPNHQTRAYPVAVSAAGSAQFIPQAISESQHSSDHRETTAMEDIRRQAEQREREMRERQSNGEPQILHQPVALAPSARVLGPNGILGGQASLQQIPQMQPQQVFAMAQPQNGQPIPQSQASHLLMPGFNPNGQGAPLNQAQQPILNDALSYLDQVKIQFQTQPDVYNRFLDIMKDFKSGAIDTPGVIERVSQLFVGNPDLIQGFNTFLPPGYKIECGGDDPNAIRVTTPQGSTIHQLQARPPSPPYDQRSQPQHEHAQGGNERAYYDRPQFVQQLMGPQGQSFPSDGRATIANFAQQQGPGMPISPEGRRDQPGPPMSQDQRSLAALQQASAPLDARGPMGRHLGAADIGNIAGAVGLMNGSAAAVAAAGNAADKQRGPVEFNHAINYVNKIKNRFATQPDIYKQFLEILQTYQRESKPIGEVYNQVTTLFRSAPDLLQDFKQFLPDSAAHANAVAAGRKDDEEAFPLSNMRGGPGGGYGPMVAQTMLQQSPPRANDIRLPPVGNFGPTPSSGGGKKRNRADRQQTGGATPGESSTGARTGQPSGSAQSKKHRADRNLGFRQMNHSDSGFAPMMTNPSTIANLVSVPNEKDFHMLDKIRKHINNKNTFHEFIKLLNLFTQDQAEPQYIITRAAEFLGNNSEYMNWMKGLFNLEEFKSKLDFNNEDRITKTQLNRCRAYGPSYRKLPVAEHTQLCSGRDELCKSVLNDEWASHPTMQSEEAGFVAHRKTSYEESLHRIEEERHDYDSNIDCLVRTIQLLDPIVRAFTSNQNQNPDAPRQYQVDSKLGGQSETIYKRTIYKLYGREQGNSVITQLMSNPQAVAPLLLARFKDTLEKWKAAQRQWNEVWRQQTLASYHKSLDYQGSTVRNGGDRKAFAPKQVIAEIKVRFEEQKNAIQLHGRKDRLNDPQYKCEFKNSTVLKDAQQLVESQLNDEAADTVIGIKKLFRALFDGEDAPALGQSEASGSASPSSKTSQKAPAESLRRTAVTRAGRSGASAPESRATTPGSSNGGDDNVIESAEIETGETETLAMESWYKPTPVTLGGEQLPHAKPFNRTEYSLYCHNNLFVFFRLFTILYERLDDLYNYENRVVDLVKIQLADKPARDLGMLEREPKDYWAVTTPSSAENSFYRQMVEKFDSHLLDNSSISQVEIEETLRRYYRDCGWRLYNFDKLIIAIAKAAGTMFSDGITPDLMRLFEKDRKQSTTTIQLQLKYRSSAFKLLPKEKEADTYRITLNLPQKSSNQIEEIEQSTASENTTSPPSKYRSISLRVFDRDMPTLPLTNGEVSERYNHYVTSFAMIPPTENVPPINSFPFKPSHTEPDHEQETPIRQSRVIDEHISFEIGVHDYKIKFQPKGFEVLLSNRVETQEWYDDLEKLLTEDRQEREQQAEIKVASFSEPQAAPDAEEAAEASVVEEKVDDMEVDIPV</sequence>
<feature type="compositionally biased region" description="Basic and acidic residues" evidence="6">
    <location>
        <begin position="137"/>
        <end position="149"/>
    </location>
</feature>
<dbReference type="Proteomes" id="UP000799302">
    <property type="component" value="Unassembled WGS sequence"/>
</dbReference>
<dbReference type="FunFam" id="1.20.1160.11:FF:000001">
    <property type="entry name" value="Paired amphipathic helix protein Sin3"/>
    <property type="match status" value="1"/>
</dbReference>
<feature type="region of interest" description="Disordered" evidence="6">
    <location>
        <begin position="386"/>
        <end position="415"/>
    </location>
</feature>
<dbReference type="GO" id="GO:0010628">
    <property type="term" value="P:positive regulation of gene expression"/>
    <property type="evidence" value="ECO:0007669"/>
    <property type="project" value="UniProtKB-ARBA"/>
</dbReference>
<feature type="region of interest" description="Disordered" evidence="6">
    <location>
        <begin position="1044"/>
        <end position="1102"/>
    </location>
</feature>
<gene>
    <name evidence="8" type="ORF">BT63DRAFT_419768</name>
</gene>
<evidence type="ECO:0000256" key="3">
    <source>
        <dbReference type="ARBA" id="ARBA00022737"/>
    </source>
</evidence>
<feature type="compositionally biased region" description="Polar residues" evidence="6">
    <location>
        <begin position="613"/>
        <end position="637"/>
    </location>
</feature>
<feature type="region of interest" description="Disordered" evidence="6">
    <location>
        <begin position="1"/>
        <end position="52"/>
    </location>
</feature>
<dbReference type="InterPro" id="IPR013194">
    <property type="entry name" value="HDAC_interact_dom"/>
</dbReference>
<feature type="domain" description="Histone deacetylase interacting" evidence="7">
    <location>
        <begin position="763"/>
        <end position="864"/>
    </location>
</feature>
<protein>
    <recommendedName>
        <fullName evidence="7">Histone deacetylase interacting domain-containing protein</fullName>
    </recommendedName>
</protein>
<keyword evidence="4 5" id="KW-0539">Nucleus</keyword>
<feature type="region of interest" description="Disordered" evidence="6">
    <location>
        <begin position="544"/>
        <end position="649"/>
    </location>
</feature>
<evidence type="ECO:0000313" key="9">
    <source>
        <dbReference type="Proteomes" id="UP000799302"/>
    </source>
</evidence>
<feature type="region of interest" description="Disordered" evidence="6">
    <location>
        <begin position="75"/>
        <end position="94"/>
    </location>
</feature>
<dbReference type="PANTHER" id="PTHR12346">
    <property type="entry name" value="SIN3B-RELATED"/>
    <property type="match status" value="1"/>
</dbReference>
<dbReference type="SMART" id="SM00761">
    <property type="entry name" value="HDAC_interact"/>
    <property type="match status" value="1"/>
</dbReference>
<feature type="compositionally biased region" description="Acidic residues" evidence="6">
    <location>
        <begin position="1504"/>
        <end position="1514"/>
    </location>
</feature>
<evidence type="ECO:0000256" key="4">
    <source>
        <dbReference type="ARBA" id="ARBA00023242"/>
    </source>
</evidence>
<evidence type="ECO:0000259" key="7">
    <source>
        <dbReference type="SMART" id="SM00761"/>
    </source>
</evidence>
<dbReference type="InterPro" id="IPR036600">
    <property type="entry name" value="PAH_sf"/>
</dbReference>
<evidence type="ECO:0000313" key="8">
    <source>
        <dbReference type="EMBL" id="KAF2674478.1"/>
    </source>
</evidence>
<feature type="region of interest" description="Disordered" evidence="6">
    <location>
        <begin position="137"/>
        <end position="156"/>
    </location>
</feature>
<dbReference type="SUPFAM" id="SSF47762">
    <property type="entry name" value="PAH2 domain"/>
    <property type="match status" value="3"/>
</dbReference>
<comment type="subcellular location">
    <subcellularLocation>
        <location evidence="1 5">Nucleus</location>
    </subcellularLocation>
</comment>
<feature type="compositionally biased region" description="Polar residues" evidence="6">
    <location>
        <begin position="1088"/>
        <end position="1098"/>
    </location>
</feature>
<dbReference type="Gene3D" id="1.20.1160.11">
    <property type="entry name" value="Paired amphipathic helix"/>
    <property type="match status" value="3"/>
</dbReference>
<keyword evidence="3" id="KW-0677">Repeat</keyword>
<dbReference type="Pfam" id="PF08295">
    <property type="entry name" value="Sin3_corepress"/>
    <property type="match status" value="1"/>
</dbReference>
<dbReference type="GO" id="GO:0000122">
    <property type="term" value="P:negative regulation of transcription by RNA polymerase II"/>
    <property type="evidence" value="ECO:0007669"/>
    <property type="project" value="TreeGrafter"/>
</dbReference>
<evidence type="ECO:0000256" key="6">
    <source>
        <dbReference type="SAM" id="MobiDB-lite"/>
    </source>
</evidence>
<dbReference type="GO" id="GO:0003714">
    <property type="term" value="F:transcription corepressor activity"/>
    <property type="evidence" value="ECO:0007669"/>
    <property type="project" value="InterPro"/>
</dbReference>
<name>A0A6A6UTU5_9PEZI</name>
<dbReference type="OrthoDB" id="10265969at2759"/>
<reference evidence="8" key="1">
    <citation type="journal article" date="2020" name="Stud. Mycol.">
        <title>101 Dothideomycetes genomes: a test case for predicting lifestyles and emergence of pathogens.</title>
        <authorList>
            <person name="Haridas S."/>
            <person name="Albert R."/>
            <person name="Binder M."/>
            <person name="Bloem J."/>
            <person name="Labutti K."/>
            <person name="Salamov A."/>
            <person name="Andreopoulos B."/>
            <person name="Baker S."/>
            <person name="Barry K."/>
            <person name="Bills G."/>
            <person name="Bluhm B."/>
            <person name="Cannon C."/>
            <person name="Castanera R."/>
            <person name="Culley D."/>
            <person name="Daum C."/>
            <person name="Ezra D."/>
            <person name="Gonzalez J."/>
            <person name="Henrissat B."/>
            <person name="Kuo A."/>
            <person name="Liang C."/>
            <person name="Lipzen A."/>
            <person name="Lutzoni F."/>
            <person name="Magnuson J."/>
            <person name="Mondo S."/>
            <person name="Nolan M."/>
            <person name="Ohm R."/>
            <person name="Pangilinan J."/>
            <person name="Park H.-J."/>
            <person name="Ramirez L."/>
            <person name="Alfaro M."/>
            <person name="Sun H."/>
            <person name="Tritt A."/>
            <person name="Yoshinaga Y."/>
            <person name="Zwiers L.-H."/>
            <person name="Turgeon B."/>
            <person name="Goodwin S."/>
            <person name="Spatafora J."/>
            <person name="Crous P."/>
            <person name="Grigoriev I."/>
        </authorList>
    </citation>
    <scope>NUCLEOTIDE SEQUENCE</scope>
    <source>
        <strain evidence="8">CBS 115976</strain>
    </source>
</reference>
<accession>A0A6A6UTU5</accession>
<evidence type="ECO:0000256" key="2">
    <source>
        <dbReference type="ARBA" id="ARBA00022491"/>
    </source>
</evidence>
<feature type="compositionally biased region" description="Low complexity" evidence="6">
    <location>
        <begin position="1046"/>
        <end position="1066"/>
    </location>
</feature>
<dbReference type="EMBL" id="MU004230">
    <property type="protein sequence ID" value="KAF2674478.1"/>
    <property type="molecule type" value="Genomic_DNA"/>
</dbReference>
<feature type="region of interest" description="Disordered" evidence="6">
    <location>
        <begin position="1480"/>
        <end position="1514"/>
    </location>
</feature>
<dbReference type="InterPro" id="IPR003822">
    <property type="entry name" value="PAH"/>
</dbReference>
<dbReference type="Pfam" id="PF16879">
    <property type="entry name" value="Sin3a_C"/>
    <property type="match status" value="1"/>
</dbReference>
<dbReference type="InterPro" id="IPR031693">
    <property type="entry name" value="Sin3_C"/>
</dbReference>
<keyword evidence="2" id="KW-0678">Repressor</keyword>
<evidence type="ECO:0000256" key="1">
    <source>
        <dbReference type="ARBA" id="ARBA00004123"/>
    </source>
</evidence>
<dbReference type="InterPro" id="IPR039774">
    <property type="entry name" value="Sin3-like"/>
</dbReference>
<dbReference type="GO" id="GO:0033698">
    <property type="term" value="C:Rpd3L complex"/>
    <property type="evidence" value="ECO:0007669"/>
    <property type="project" value="UniProtKB-ARBA"/>
</dbReference>
<keyword evidence="9" id="KW-1185">Reference proteome</keyword>
<dbReference type="PROSITE" id="PS51477">
    <property type="entry name" value="PAH"/>
    <property type="match status" value="2"/>
</dbReference>
<organism evidence="8 9">
    <name type="scientific">Microthyrium microscopicum</name>
    <dbReference type="NCBI Taxonomy" id="703497"/>
    <lineage>
        <taxon>Eukaryota</taxon>
        <taxon>Fungi</taxon>
        <taxon>Dikarya</taxon>
        <taxon>Ascomycota</taxon>
        <taxon>Pezizomycotina</taxon>
        <taxon>Dothideomycetes</taxon>
        <taxon>Dothideomycetes incertae sedis</taxon>
        <taxon>Microthyriales</taxon>
        <taxon>Microthyriaceae</taxon>
        <taxon>Microthyrium</taxon>
    </lineage>
</organism>
<dbReference type="PANTHER" id="PTHR12346:SF0">
    <property type="entry name" value="SIN3A, ISOFORM G"/>
    <property type="match status" value="1"/>
</dbReference>